<dbReference type="PANTHER" id="PTHR43163">
    <property type="entry name" value="DIPEPTIDE TRANSPORT SYSTEM PERMEASE PROTEIN DPPB-RELATED"/>
    <property type="match status" value="1"/>
</dbReference>
<dbReference type="CDD" id="cd06261">
    <property type="entry name" value="TM_PBP2"/>
    <property type="match status" value="1"/>
</dbReference>
<dbReference type="GO" id="GO:0071916">
    <property type="term" value="F:dipeptide transmembrane transporter activity"/>
    <property type="evidence" value="ECO:0007669"/>
    <property type="project" value="TreeGrafter"/>
</dbReference>
<feature type="transmembrane region" description="Helical" evidence="7">
    <location>
        <begin position="272"/>
        <end position="291"/>
    </location>
</feature>
<comment type="similarity">
    <text evidence="7">Belongs to the binding-protein-dependent transport system permease family.</text>
</comment>
<keyword evidence="3" id="KW-1003">Cell membrane</keyword>
<dbReference type="InterPro" id="IPR035906">
    <property type="entry name" value="MetI-like_sf"/>
</dbReference>
<keyword evidence="6 7" id="KW-0472">Membrane</keyword>
<dbReference type="InterPro" id="IPR000515">
    <property type="entry name" value="MetI-like"/>
</dbReference>
<proteinExistence type="inferred from homology"/>
<reference evidence="9 10" key="1">
    <citation type="submission" date="2017-02" db="EMBL/GenBank/DDBJ databases">
        <authorList>
            <person name="Peterson S.W."/>
        </authorList>
    </citation>
    <scope>NUCLEOTIDE SEQUENCE [LARGE SCALE GENOMIC DNA]</scope>
    <source>
        <strain evidence="9 10">DSM 9653</strain>
    </source>
</reference>
<keyword evidence="5 7" id="KW-1133">Transmembrane helix</keyword>
<evidence type="ECO:0000256" key="6">
    <source>
        <dbReference type="ARBA" id="ARBA00023136"/>
    </source>
</evidence>
<evidence type="ECO:0000256" key="1">
    <source>
        <dbReference type="ARBA" id="ARBA00004651"/>
    </source>
</evidence>
<dbReference type="SUPFAM" id="SSF161098">
    <property type="entry name" value="MetI-like"/>
    <property type="match status" value="1"/>
</dbReference>
<dbReference type="Pfam" id="PF19300">
    <property type="entry name" value="BPD_transp_1_N"/>
    <property type="match status" value="1"/>
</dbReference>
<feature type="transmembrane region" description="Helical" evidence="7">
    <location>
        <begin position="218"/>
        <end position="237"/>
    </location>
</feature>
<dbReference type="PROSITE" id="PS50928">
    <property type="entry name" value="ABC_TM1"/>
    <property type="match status" value="1"/>
</dbReference>
<gene>
    <name evidence="9" type="ORF">SAMN05660750_01109</name>
</gene>
<dbReference type="Pfam" id="PF00528">
    <property type="entry name" value="BPD_transp_1"/>
    <property type="match status" value="1"/>
</dbReference>
<evidence type="ECO:0000256" key="2">
    <source>
        <dbReference type="ARBA" id="ARBA00022448"/>
    </source>
</evidence>
<dbReference type="GO" id="GO:0005886">
    <property type="term" value="C:plasma membrane"/>
    <property type="evidence" value="ECO:0007669"/>
    <property type="project" value="UniProtKB-SubCell"/>
</dbReference>
<feature type="domain" description="ABC transmembrane type-1" evidence="8">
    <location>
        <begin position="114"/>
        <end position="341"/>
    </location>
</feature>
<feature type="transmembrane region" description="Helical" evidence="7">
    <location>
        <begin position="322"/>
        <end position="345"/>
    </location>
</feature>
<dbReference type="Gene3D" id="1.10.3720.10">
    <property type="entry name" value="MetI-like"/>
    <property type="match status" value="1"/>
</dbReference>
<evidence type="ECO:0000256" key="3">
    <source>
        <dbReference type="ARBA" id="ARBA00022475"/>
    </source>
</evidence>
<sequence length="353" mass="38618">MSSLTDLAPRRPVRARLPRRVLPILRGSLSIALTLLGLLALTFFIGRVLPFDPIAAVVGEKADASVYETVRARLGLDQPLYVQFGLFLRDMLSGNFGRAIFTGNAVADDLRHVIPATVELATVAIIIGCGLGIPFGVAAAVYRGRPIDHAVRLLSLIGHSVPIFWLGLMGLIVFYAWLGWVGGSGRVDIFYLDAVPRRTGMLLVDSLLAGDWDVFVSALRHIILPALLLGYSSMAYISRMTRSFMLDQLGQEYVTTARVKGLSRRRVVWGHAFRNVLVQLATIVAISYGGLLEGAVLTETVFAWPGFGQYLTTALMIGDMNAVLACTLIVGLVFICLNLITDLLYRFLDPRTR</sequence>
<evidence type="ECO:0000313" key="9">
    <source>
        <dbReference type="EMBL" id="SKB51760.1"/>
    </source>
</evidence>
<dbReference type="AlphaFoldDB" id="A0A1T5BY49"/>
<evidence type="ECO:0000256" key="7">
    <source>
        <dbReference type="RuleBase" id="RU363032"/>
    </source>
</evidence>
<evidence type="ECO:0000256" key="4">
    <source>
        <dbReference type="ARBA" id="ARBA00022692"/>
    </source>
</evidence>
<organism evidence="9 10">
    <name type="scientific">Bosea thiooxidans</name>
    <dbReference type="NCBI Taxonomy" id="53254"/>
    <lineage>
        <taxon>Bacteria</taxon>
        <taxon>Pseudomonadati</taxon>
        <taxon>Pseudomonadota</taxon>
        <taxon>Alphaproteobacteria</taxon>
        <taxon>Hyphomicrobiales</taxon>
        <taxon>Boseaceae</taxon>
        <taxon>Bosea</taxon>
    </lineage>
</organism>
<keyword evidence="2 7" id="KW-0813">Transport</keyword>
<keyword evidence="4 7" id="KW-0812">Transmembrane</keyword>
<dbReference type="PANTHER" id="PTHR43163:SF8">
    <property type="entry name" value="D,D-DIPEPTIDE TRANSPORT SYSTEM PERMEASE PROTEIN DDPB-RELATED"/>
    <property type="match status" value="1"/>
</dbReference>
<evidence type="ECO:0000313" key="10">
    <source>
        <dbReference type="Proteomes" id="UP000190130"/>
    </source>
</evidence>
<comment type="subcellular location">
    <subcellularLocation>
        <location evidence="1 7">Cell membrane</location>
        <topology evidence="1 7">Multi-pass membrane protein</topology>
    </subcellularLocation>
</comment>
<protein>
    <submittedName>
        <fullName evidence="9">Peptide/nickel transport system permease protein</fullName>
    </submittedName>
</protein>
<dbReference type="Proteomes" id="UP000190130">
    <property type="component" value="Unassembled WGS sequence"/>
</dbReference>
<feature type="transmembrane region" description="Helical" evidence="7">
    <location>
        <begin position="21"/>
        <end position="45"/>
    </location>
</feature>
<accession>A0A1T5BY49</accession>
<evidence type="ECO:0000259" key="8">
    <source>
        <dbReference type="PROSITE" id="PS50928"/>
    </source>
</evidence>
<feature type="transmembrane region" description="Helical" evidence="7">
    <location>
        <begin position="153"/>
        <end position="178"/>
    </location>
</feature>
<feature type="transmembrane region" description="Helical" evidence="7">
    <location>
        <begin position="120"/>
        <end position="141"/>
    </location>
</feature>
<dbReference type="EMBL" id="FUYX01000002">
    <property type="protein sequence ID" value="SKB51760.1"/>
    <property type="molecule type" value="Genomic_DNA"/>
</dbReference>
<evidence type="ECO:0000256" key="5">
    <source>
        <dbReference type="ARBA" id="ARBA00022989"/>
    </source>
</evidence>
<name>A0A1T5BY49_9HYPH</name>
<dbReference type="InterPro" id="IPR045621">
    <property type="entry name" value="BPD_transp_1_N"/>
</dbReference>